<evidence type="ECO:0000313" key="3">
    <source>
        <dbReference type="Proteomes" id="UP000433575"/>
    </source>
</evidence>
<reference evidence="3 4" key="1">
    <citation type="journal article" date="2019" name="Nat. Med.">
        <title>A library of human gut bacterial isolates paired with longitudinal multiomics data enables mechanistic microbiome research.</title>
        <authorList>
            <person name="Poyet M."/>
            <person name="Groussin M."/>
            <person name="Gibbons S.M."/>
            <person name="Avila-Pacheco J."/>
            <person name="Jiang X."/>
            <person name="Kearney S.M."/>
            <person name="Perrotta A.R."/>
            <person name="Berdy B."/>
            <person name="Zhao S."/>
            <person name="Lieberman T.D."/>
            <person name="Swanson P.K."/>
            <person name="Smith M."/>
            <person name="Roesemann S."/>
            <person name="Alexander J.E."/>
            <person name="Rich S.A."/>
            <person name="Livny J."/>
            <person name="Vlamakis H."/>
            <person name="Clish C."/>
            <person name="Bullock K."/>
            <person name="Deik A."/>
            <person name="Scott J."/>
            <person name="Pierce K.A."/>
            <person name="Xavier R.J."/>
            <person name="Alm E.J."/>
        </authorList>
    </citation>
    <scope>NUCLEOTIDE SEQUENCE [LARGE SCALE GENOMIC DNA]</scope>
    <source>
        <strain evidence="1 3">BIOML-A4</strain>
        <strain evidence="2 4">BIOML-A5</strain>
    </source>
</reference>
<dbReference type="Proteomes" id="UP000480929">
    <property type="component" value="Unassembled WGS sequence"/>
</dbReference>
<dbReference type="RefSeq" id="WP_154240405.1">
    <property type="nucleotide sequence ID" value="NZ_CALJPI010000062.1"/>
</dbReference>
<dbReference type="OrthoDB" id="9807630at2"/>
<proteinExistence type="predicted"/>
<dbReference type="GO" id="GO:0008967">
    <property type="term" value="F:phosphoglycolate phosphatase activity"/>
    <property type="evidence" value="ECO:0007669"/>
    <property type="project" value="TreeGrafter"/>
</dbReference>
<name>A0A6N7SAV2_9FIRM</name>
<dbReference type="InterPro" id="IPR023198">
    <property type="entry name" value="PGP-like_dom2"/>
</dbReference>
<dbReference type="SFLD" id="SFLDS00003">
    <property type="entry name" value="Haloacid_Dehalogenase"/>
    <property type="match status" value="1"/>
</dbReference>
<dbReference type="PANTHER" id="PTHR43434:SF1">
    <property type="entry name" value="PHOSPHOGLYCOLATE PHOSPHATASE"/>
    <property type="match status" value="1"/>
</dbReference>
<sequence>MIRTMIWDCDGTLVDSRAMIDLFYDGYHRLYPNRPRKDRAEFVPCHGNPDEVNFRMLNILPQHQASFFEFCLNGSSVTDHFRAFPEINPVLFQLKARGIRLGINTSRTQKTIREAQLQLKEAYDLFDFVVTSDQVSHPKPAPDSLLLCQQKAGCRKEEMLYIGDQPVDQQCAEQAGIQFVLAQWGISTPQPFHECLKLDHPAAIFELIKNH</sequence>
<evidence type="ECO:0000313" key="2">
    <source>
        <dbReference type="EMBL" id="MSC34794.1"/>
    </source>
</evidence>
<dbReference type="GO" id="GO:0006281">
    <property type="term" value="P:DNA repair"/>
    <property type="evidence" value="ECO:0007669"/>
    <property type="project" value="TreeGrafter"/>
</dbReference>
<dbReference type="Gene3D" id="3.40.50.1000">
    <property type="entry name" value="HAD superfamily/HAD-like"/>
    <property type="match status" value="1"/>
</dbReference>
<dbReference type="EMBL" id="WKPI01000044">
    <property type="protein sequence ID" value="MSC34794.1"/>
    <property type="molecule type" value="Genomic_DNA"/>
</dbReference>
<dbReference type="AlphaFoldDB" id="A0A6N7SAV2"/>
<dbReference type="SUPFAM" id="SSF56784">
    <property type="entry name" value="HAD-like"/>
    <property type="match status" value="1"/>
</dbReference>
<dbReference type="InterPro" id="IPR036412">
    <property type="entry name" value="HAD-like_sf"/>
</dbReference>
<dbReference type="GO" id="GO:0005829">
    <property type="term" value="C:cytosol"/>
    <property type="evidence" value="ECO:0007669"/>
    <property type="project" value="TreeGrafter"/>
</dbReference>
<dbReference type="SFLD" id="SFLDG01129">
    <property type="entry name" value="C1.5:_HAD__Beta-PGM__Phosphata"/>
    <property type="match status" value="1"/>
</dbReference>
<dbReference type="PANTHER" id="PTHR43434">
    <property type="entry name" value="PHOSPHOGLYCOLATE PHOSPHATASE"/>
    <property type="match status" value="1"/>
</dbReference>
<dbReference type="EMBL" id="WKPJ01000041">
    <property type="protein sequence ID" value="MSA91023.1"/>
    <property type="molecule type" value="Genomic_DNA"/>
</dbReference>
<protein>
    <submittedName>
        <fullName evidence="1">HAD-IA family hydrolase</fullName>
    </submittedName>
</protein>
<keyword evidence="4" id="KW-1185">Reference proteome</keyword>
<gene>
    <name evidence="2" type="ORF">GKD88_16840</name>
    <name evidence="1" type="ORF">GKE08_16960</name>
</gene>
<dbReference type="Proteomes" id="UP000433575">
    <property type="component" value="Unassembled WGS sequence"/>
</dbReference>
<keyword evidence="1" id="KW-0378">Hydrolase</keyword>
<organism evidence="1 3">
    <name type="scientific">Holdemania massiliensis</name>
    <dbReference type="NCBI Taxonomy" id="1468449"/>
    <lineage>
        <taxon>Bacteria</taxon>
        <taxon>Bacillati</taxon>
        <taxon>Bacillota</taxon>
        <taxon>Erysipelotrichia</taxon>
        <taxon>Erysipelotrichales</taxon>
        <taxon>Erysipelotrichaceae</taxon>
        <taxon>Holdemania</taxon>
    </lineage>
</organism>
<dbReference type="InterPro" id="IPR006439">
    <property type="entry name" value="HAD-SF_hydro_IA"/>
</dbReference>
<dbReference type="PRINTS" id="PR00413">
    <property type="entry name" value="HADHALOGNASE"/>
</dbReference>
<accession>A0A6N7SAV2</accession>
<dbReference type="Pfam" id="PF13419">
    <property type="entry name" value="HAD_2"/>
    <property type="match status" value="1"/>
</dbReference>
<dbReference type="NCBIfam" id="TIGR01549">
    <property type="entry name" value="HAD-SF-IA-v1"/>
    <property type="match status" value="1"/>
</dbReference>
<evidence type="ECO:0000313" key="1">
    <source>
        <dbReference type="EMBL" id="MSA91023.1"/>
    </source>
</evidence>
<evidence type="ECO:0000313" key="4">
    <source>
        <dbReference type="Proteomes" id="UP000480929"/>
    </source>
</evidence>
<dbReference type="InterPro" id="IPR050155">
    <property type="entry name" value="HAD-like_hydrolase_sf"/>
</dbReference>
<comment type="caution">
    <text evidence="1">The sequence shown here is derived from an EMBL/GenBank/DDBJ whole genome shotgun (WGS) entry which is preliminary data.</text>
</comment>
<dbReference type="Gene3D" id="1.10.150.240">
    <property type="entry name" value="Putative phosphatase, domain 2"/>
    <property type="match status" value="1"/>
</dbReference>
<dbReference type="InterPro" id="IPR023214">
    <property type="entry name" value="HAD_sf"/>
</dbReference>
<dbReference type="InterPro" id="IPR041492">
    <property type="entry name" value="HAD_2"/>
</dbReference>